<dbReference type="EnsemblPlants" id="PGSC0003DMT400095172">
    <property type="protein sequence ID" value="PGSC0003DMT400095172"/>
    <property type="gene ID" value="PGSC0003DMG400044743"/>
</dbReference>
<reference evidence="2" key="1">
    <citation type="journal article" date="2011" name="Nature">
        <title>Genome sequence and analysis of the tuber crop potato.</title>
        <authorList>
            <consortium name="The Potato Genome Sequencing Consortium"/>
        </authorList>
    </citation>
    <scope>NUCLEOTIDE SEQUENCE [LARGE SCALE GENOMIC DNA]</scope>
    <source>
        <strain evidence="2">cv. DM1-3 516 R44</strain>
    </source>
</reference>
<sequence>MHRGEKDSCIARKEIHALQGKTHALQDKIHASREKDSCIAGKEFIHRADDIKKDAAQRGTLFSSELGHSPKRSVKLLERKQMSDFHHNQTTPLLEGMWVCRFQFRIRKFWSLPKAAFQSE</sequence>
<evidence type="ECO:0000313" key="2">
    <source>
        <dbReference type="Proteomes" id="UP000011115"/>
    </source>
</evidence>
<dbReference type="HOGENOM" id="CLU_2053840_0_0_1"/>
<name>M1DVQ6_SOLTU</name>
<dbReference type="PaxDb" id="4113-PGSC0003DMT400095172"/>
<organism evidence="1 2">
    <name type="scientific">Solanum tuberosum</name>
    <name type="common">Potato</name>
    <dbReference type="NCBI Taxonomy" id="4113"/>
    <lineage>
        <taxon>Eukaryota</taxon>
        <taxon>Viridiplantae</taxon>
        <taxon>Streptophyta</taxon>
        <taxon>Embryophyta</taxon>
        <taxon>Tracheophyta</taxon>
        <taxon>Spermatophyta</taxon>
        <taxon>Magnoliopsida</taxon>
        <taxon>eudicotyledons</taxon>
        <taxon>Gunneridae</taxon>
        <taxon>Pentapetalae</taxon>
        <taxon>asterids</taxon>
        <taxon>lamiids</taxon>
        <taxon>Solanales</taxon>
        <taxon>Solanaceae</taxon>
        <taxon>Solanoideae</taxon>
        <taxon>Solaneae</taxon>
        <taxon>Solanum</taxon>
    </lineage>
</organism>
<dbReference type="InParanoid" id="M1DVQ6"/>
<keyword evidence="2" id="KW-1185">Reference proteome</keyword>
<proteinExistence type="predicted"/>
<protein>
    <submittedName>
        <fullName evidence="1">Uncharacterized protein</fullName>
    </submittedName>
</protein>
<accession>M1DVQ6</accession>
<dbReference type="AlphaFoldDB" id="M1DVQ6"/>
<dbReference type="Gramene" id="PGSC0003DMT400095172">
    <property type="protein sequence ID" value="PGSC0003DMT400095172"/>
    <property type="gene ID" value="PGSC0003DMG400044743"/>
</dbReference>
<reference evidence="1" key="2">
    <citation type="submission" date="2015-06" db="UniProtKB">
        <authorList>
            <consortium name="EnsemblPlants"/>
        </authorList>
    </citation>
    <scope>IDENTIFICATION</scope>
    <source>
        <strain evidence="1">DM1-3 516 R44</strain>
    </source>
</reference>
<dbReference type="Proteomes" id="UP000011115">
    <property type="component" value="Unassembled WGS sequence"/>
</dbReference>
<evidence type="ECO:0000313" key="1">
    <source>
        <dbReference type="EnsemblPlants" id="PGSC0003DMT400095172"/>
    </source>
</evidence>